<organism evidence="2 3">
    <name type="scientific">Natronincola peptidivorans</name>
    <dbReference type="NCBI Taxonomy" id="426128"/>
    <lineage>
        <taxon>Bacteria</taxon>
        <taxon>Bacillati</taxon>
        <taxon>Bacillota</taxon>
        <taxon>Clostridia</taxon>
        <taxon>Peptostreptococcales</taxon>
        <taxon>Natronincolaceae</taxon>
        <taxon>Natronincola</taxon>
    </lineage>
</organism>
<keyword evidence="1" id="KW-0812">Transmembrane</keyword>
<evidence type="ECO:0000313" key="2">
    <source>
        <dbReference type="EMBL" id="SET59490.1"/>
    </source>
</evidence>
<gene>
    <name evidence="2" type="ORF">SAMN05660297_02871</name>
</gene>
<dbReference type="AlphaFoldDB" id="A0A1I0FMF0"/>
<feature type="transmembrane region" description="Helical" evidence="1">
    <location>
        <begin position="6"/>
        <end position="25"/>
    </location>
</feature>
<evidence type="ECO:0000313" key="3">
    <source>
        <dbReference type="Proteomes" id="UP000199568"/>
    </source>
</evidence>
<proteinExistence type="predicted"/>
<reference evidence="2 3" key="1">
    <citation type="submission" date="2016-10" db="EMBL/GenBank/DDBJ databases">
        <authorList>
            <person name="de Groot N.N."/>
        </authorList>
    </citation>
    <scope>NUCLEOTIDE SEQUENCE [LARGE SCALE GENOMIC DNA]</scope>
    <source>
        <strain evidence="2 3">DSM 18979</strain>
    </source>
</reference>
<keyword evidence="1" id="KW-0472">Membrane</keyword>
<feature type="transmembrane region" description="Helical" evidence="1">
    <location>
        <begin position="32"/>
        <end position="50"/>
    </location>
</feature>
<dbReference type="EMBL" id="FOHU01000015">
    <property type="protein sequence ID" value="SET59490.1"/>
    <property type="molecule type" value="Genomic_DNA"/>
</dbReference>
<dbReference type="RefSeq" id="WP_090445566.1">
    <property type="nucleotide sequence ID" value="NZ_FOHU01000015.1"/>
</dbReference>
<sequence>MGILLGLLGIGVVFISSIFLAISFYRKKEKKYYIIVGAVGLLLCLAGVGLDVMENRDAGNNRAINPPIEEIESLSIDSDMNTDLEDEGINSSTTASIDDDTEESLYNQDHIGYEGLKIPREAITEFFSNDEYGFIFTEEADPEGIPMVIGSSAKHPTTRITILGYKENIKMAGIMYGIDGKHIVAYDSKRLKETLALEVELVGLLFPSDKFNQVIDWSVSTLEGIDLHDEDGLGPFSNTFHDKKMTAVYGIANNHVIKLSNIENIKDTDNDADNNNFAIDPIENEIAEDKFITEEEAIHAIMTLSEIADATEGEASFQITRYPSEDHPYYEMRVFKNQGTRVTTISFYNVDGYTGDVSRRL</sequence>
<name>A0A1I0FMF0_9FIRM</name>
<dbReference type="Proteomes" id="UP000199568">
    <property type="component" value="Unassembled WGS sequence"/>
</dbReference>
<keyword evidence="3" id="KW-1185">Reference proteome</keyword>
<protein>
    <submittedName>
        <fullName evidence="2">Uncharacterized protein</fullName>
    </submittedName>
</protein>
<accession>A0A1I0FMF0</accession>
<evidence type="ECO:0000256" key="1">
    <source>
        <dbReference type="SAM" id="Phobius"/>
    </source>
</evidence>
<keyword evidence="1" id="KW-1133">Transmembrane helix</keyword>
<dbReference type="STRING" id="426128.SAMN05660297_02871"/>